<accession>A0A7M2WTD7</accession>
<dbReference type="InterPro" id="IPR042095">
    <property type="entry name" value="SUMF_sf"/>
</dbReference>
<dbReference type="PANTHER" id="PTHR23150:SF19">
    <property type="entry name" value="FORMYLGLYCINE-GENERATING ENZYME"/>
    <property type="match status" value="1"/>
</dbReference>
<dbReference type="InterPro" id="IPR051043">
    <property type="entry name" value="Sulfatase_Mod_Factor_Kinase"/>
</dbReference>
<feature type="region of interest" description="Disordered" evidence="1">
    <location>
        <begin position="399"/>
        <end position="421"/>
    </location>
</feature>
<feature type="domain" description="Sulfatase-modifying factor enzyme-like" evidence="3">
    <location>
        <begin position="81"/>
        <end position="390"/>
    </location>
</feature>
<protein>
    <submittedName>
        <fullName evidence="4">Formylglycine-generating enzyme family protein</fullName>
    </submittedName>
</protein>
<dbReference type="AlphaFoldDB" id="A0A7M2WTD7"/>
<reference evidence="4 5" key="1">
    <citation type="submission" date="2020-10" db="EMBL/GenBank/DDBJ databases">
        <title>Wide distribution of Phycisphaera-like planctomycetes from WD2101 soil group in peatlands and genome analysis of the first cultivated representative.</title>
        <authorList>
            <person name="Dedysh S.N."/>
            <person name="Beletsky A.V."/>
            <person name="Ivanova A."/>
            <person name="Kulichevskaya I.S."/>
            <person name="Suzina N.E."/>
            <person name="Philippov D.A."/>
            <person name="Rakitin A.L."/>
            <person name="Mardanov A.V."/>
            <person name="Ravin N.V."/>
        </authorList>
    </citation>
    <scope>NUCLEOTIDE SEQUENCE [LARGE SCALE GENOMIC DNA]</scope>
    <source>
        <strain evidence="4 5">M1803</strain>
    </source>
</reference>
<dbReference type="PANTHER" id="PTHR23150">
    <property type="entry name" value="SULFATASE MODIFYING FACTOR 1, 2"/>
    <property type="match status" value="1"/>
</dbReference>
<evidence type="ECO:0000256" key="1">
    <source>
        <dbReference type="SAM" id="MobiDB-lite"/>
    </source>
</evidence>
<name>A0A7M2WTD7_9BACT</name>
<evidence type="ECO:0000259" key="3">
    <source>
        <dbReference type="Pfam" id="PF03781"/>
    </source>
</evidence>
<dbReference type="Gene3D" id="3.90.1580.10">
    <property type="entry name" value="paralog of FGE (formylglycine-generating enzyme)"/>
    <property type="match status" value="1"/>
</dbReference>
<evidence type="ECO:0000313" key="4">
    <source>
        <dbReference type="EMBL" id="QOV88777.1"/>
    </source>
</evidence>
<dbReference type="InterPro" id="IPR016187">
    <property type="entry name" value="CTDL_fold"/>
</dbReference>
<evidence type="ECO:0000313" key="5">
    <source>
        <dbReference type="Proteomes" id="UP000593765"/>
    </source>
</evidence>
<keyword evidence="5" id="KW-1185">Reference proteome</keyword>
<sequence>MAQRHSRDNNSSSTQSGGFGSFIVLLVVAALGAAIVIARPWTWGQTAANPTTKPAGEEEGIKACCLKMPDHFTHSDNGGPPGMVWIPGGTFAMGDSRGDGFEWERPVHPVTIDGFYMDIYEVTNAQWQAFVDATGFVTTAEKVPDLREIMKQLPPGTPPPPKDSLKAGSLVFRKTRGPVPTDGSNWFQWWEFVGGANWQHPTGPGSDIKGKEYYPVVHICWDDAVAYCKWAGKRLPTEAEWEFAARGGLDKKPYTWGDDPFDPKKSHANIWQGKFPYENSLEDGYDTAAPVGQYKPNNYGLYDMAGNVWEWASDWFSPLTYGEQAAGGKTAVNPQGPDQSVDPDGAGVPKRSIRGGSFLCSDSYCSSYRPSARMHTSPDSGTNHQGLRTVMTKAQWEEAKAKRLATTRPTSAAVPATSPSK</sequence>
<dbReference type="InterPro" id="IPR005532">
    <property type="entry name" value="SUMF_dom"/>
</dbReference>
<dbReference type="Pfam" id="PF03781">
    <property type="entry name" value="FGE-sulfatase"/>
    <property type="match status" value="1"/>
</dbReference>
<organism evidence="4 5">
    <name type="scientific">Humisphaera borealis</name>
    <dbReference type="NCBI Taxonomy" id="2807512"/>
    <lineage>
        <taxon>Bacteria</taxon>
        <taxon>Pseudomonadati</taxon>
        <taxon>Planctomycetota</taxon>
        <taxon>Phycisphaerae</taxon>
        <taxon>Tepidisphaerales</taxon>
        <taxon>Tepidisphaeraceae</taxon>
        <taxon>Humisphaera</taxon>
    </lineage>
</organism>
<keyword evidence="2" id="KW-0812">Transmembrane</keyword>
<evidence type="ECO:0000256" key="2">
    <source>
        <dbReference type="SAM" id="Phobius"/>
    </source>
</evidence>
<feature type="region of interest" description="Disordered" evidence="1">
    <location>
        <begin position="326"/>
        <end position="354"/>
    </location>
</feature>
<dbReference type="RefSeq" id="WP_206291780.1">
    <property type="nucleotide sequence ID" value="NZ_CP063458.1"/>
</dbReference>
<dbReference type="EMBL" id="CP063458">
    <property type="protein sequence ID" value="QOV88777.1"/>
    <property type="molecule type" value="Genomic_DNA"/>
</dbReference>
<feature type="transmembrane region" description="Helical" evidence="2">
    <location>
        <begin position="21"/>
        <end position="41"/>
    </location>
</feature>
<keyword evidence="2" id="KW-0472">Membrane</keyword>
<dbReference type="KEGG" id="hbs:IPV69_21495"/>
<dbReference type="SUPFAM" id="SSF56436">
    <property type="entry name" value="C-type lectin-like"/>
    <property type="match status" value="1"/>
</dbReference>
<gene>
    <name evidence="4" type="ORF">IPV69_21495</name>
</gene>
<dbReference type="GO" id="GO:0120147">
    <property type="term" value="F:formylglycine-generating oxidase activity"/>
    <property type="evidence" value="ECO:0007669"/>
    <property type="project" value="TreeGrafter"/>
</dbReference>
<proteinExistence type="predicted"/>
<dbReference type="Proteomes" id="UP000593765">
    <property type="component" value="Chromosome"/>
</dbReference>
<keyword evidence="2" id="KW-1133">Transmembrane helix</keyword>